<dbReference type="InterPro" id="IPR039750">
    <property type="entry name" value="DRC1/DRC2"/>
</dbReference>
<evidence type="ECO:0000256" key="4">
    <source>
        <dbReference type="ARBA" id="ARBA00023273"/>
    </source>
</evidence>
<evidence type="ECO:0000256" key="3">
    <source>
        <dbReference type="ARBA" id="ARBA00023069"/>
    </source>
</evidence>
<evidence type="ECO:0000313" key="7">
    <source>
        <dbReference type="Proteomes" id="UP000019114"/>
    </source>
</evidence>
<reference evidence="6 7" key="2">
    <citation type="submission" date="2013-02" db="EMBL/GenBank/DDBJ databases">
        <title>The Genome Sequence of Plasmodium falciparum NF135/5.C10.</title>
        <authorList>
            <consortium name="The Broad Institute Genome Sequencing Platform"/>
            <consortium name="The Broad Institute Genome Sequencing Center for Infectious Disease"/>
            <person name="Neafsey D."/>
            <person name="Cheeseman I."/>
            <person name="Volkman S."/>
            <person name="Adams J."/>
            <person name="Walker B."/>
            <person name="Young S.K."/>
            <person name="Zeng Q."/>
            <person name="Gargeya S."/>
            <person name="Fitzgerald M."/>
            <person name="Haas B."/>
            <person name="Abouelleil A."/>
            <person name="Alvarado L."/>
            <person name="Arachchi H.M."/>
            <person name="Berlin A.M."/>
            <person name="Chapman S.B."/>
            <person name="Dewar J."/>
            <person name="Goldberg J."/>
            <person name="Griggs A."/>
            <person name="Gujja S."/>
            <person name="Hansen M."/>
            <person name="Howarth C."/>
            <person name="Imamovic A."/>
            <person name="Larimer J."/>
            <person name="McCowan C."/>
            <person name="Murphy C."/>
            <person name="Neiman D."/>
            <person name="Pearson M."/>
            <person name="Priest M."/>
            <person name="Roberts A."/>
            <person name="Saif S."/>
            <person name="Shea T."/>
            <person name="Sisk P."/>
            <person name="Sykes S."/>
            <person name="Wortman J."/>
            <person name="Nusbaum C."/>
            <person name="Birren B."/>
        </authorList>
    </citation>
    <scope>NUCLEOTIDE SEQUENCE [LARGE SCALE GENOMIC DNA]</scope>
    <source>
        <strain evidence="6 7">NF135/5.C10</strain>
    </source>
</reference>
<reference evidence="6 7" key="1">
    <citation type="submission" date="2013-02" db="EMBL/GenBank/DDBJ databases">
        <title>The Genome Annotation of Plasmodium falciparum NF135/5.C10.</title>
        <authorList>
            <consortium name="The Broad Institute Genome Sequencing Platform"/>
            <consortium name="The Broad Institute Genome Sequencing Center for Infectious Disease"/>
            <person name="Neafsey D."/>
            <person name="Hoffman S."/>
            <person name="Volkman S."/>
            <person name="Rosenthal P."/>
            <person name="Walker B."/>
            <person name="Young S.K."/>
            <person name="Zeng Q."/>
            <person name="Gargeya S."/>
            <person name="Fitzgerald M."/>
            <person name="Haas B."/>
            <person name="Abouelleil A."/>
            <person name="Allen A.W."/>
            <person name="Alvarado L."/>
            <person name="Arachchi H.M."/>
            <person name="Berlin A.M."/>
            <person name="Chapman S.B."/>
            <person name="Gainer-Dewar J."/>
            <person name="Goldberg J."/>
            <person name="Griggs A."/>
            <person name="Gujja S."/>
            <person name="Hansen M."/>
            <person name="Howarth C."/>
            <person name="Imamovic A."/>
            <person name="Ireland A."/>
            <person name="Larimer J."/>
            <person name="McCowan C."/>
            <person name="Murphy C."/>
            <person name="Pearson M."/>
            <person name="Poon T.W."/>
            <person name="Priest M."/>
            <person name="Roberts A."/>
            <person name="Saif S."/>
            <person name="Shea T."/>
            <person name="Sisk P."/>
            <person name="Sykes S."/>
            <person name="Wortman J."/>
            <person name="Nusbaum C."/>
            <person name="Birren B."/>
        </authorList>
    </citation>
    <scope>NUCLEOTIDE SEQUENCE [LARGE SCALE GENOMIC DNA]</scope>
    <source>
        <strain evidence="6 7">NF135/5.C10</strain>
    </source>
</reference>
<dbReference type="GO" id="GO:0070286">
    <property type="term" value="P:axonemal dynein complex assembly"/>
    <property type="evidence" value="ECO:0007669"/>
    <property type="project" value="InterPro"/>
</dbReference>
<evidence type="ECO:0000256" key="2">
    <source>
        <dbReference type="ARBA" id="ARBA00022846"/>
    </source>
</evidence>
<dbReference type="Proteomes" id="UP000019114">
    <property type="component" value="Unassembled WGS sequence"/>
</dbReference>
<evidence type="ECO:0000313" key="6">
    <source>
        <dbReference type="EMBL" id="ETW44671.1"/>
    </source>
</evidence>
<evidence type="ECO:0000256" key="5">
    <source>
        <dbReference type="SAM" id="Coils"/>
    </source>
</evidence>
<dbReference type="GO" id="GO:0005858">
    <property type="term" value="C:axonemal dynein complex"/>
    <property type="evidence" value="ECO:0007669"/>
    <property type="project" value="InterPro"/>
</dbReference>
<dbReference type="EMBL" id="KI926025">
    <property type="protein sequence ID" value="ETW44671.1"/>
    <property type="molecule type" value="Genomic_DNA"/>
</dbReference>
<proteinExistence type="predicted"/>
<feature type="coiled-coil region" evidence="5">
    <location>
        <begin position="519"/>
        <end position="581"/>
    </location>
</feature>
<dbReference type="PANTHER" id="PTHR21625">
    <property type="entry name" value="NYD-SP28 PROTEIN"/>
    <property type="match status" value="1"/>
</dbReference>
<keyword evidence="5" id="KW-0175">Coiled coil</keyword>
<gene>
    <name evidence="6" type="ORF">PFNF135_00883</name>
</gene>
<keyword evidence="4" id="KW-0966">Cell projection</keyword>
<dbReference type="GO" id="GO:0060285">
    <property type="term" value="P:cilium-dependent cell motility"/>
    <property type="evidence" value="ECO:0007669"/>
    <property type="project" value="TreeGrafter"/>
</dbReference>
<sequence>MHVPSTYLPLYSYQNFFRKNNEPKYTLNPFGNMEILSNIPQNNTYHCSAFNTDINYDNNSCINGNKNNSLNVPYIMERPKTNNACYYNTNYFPMTNGSNNNNMENVANVVNYKLFLEDSVKKESCMSTFTSTTSKSLNDISYINNEKKNKQKKEKKYNIPCNIYVERCRRVLIFDLDDTLIPTCWIRSYLYSKYIGNCEKKTLCELKRDIKLNKNCNIESTLCALMHLAISLCHTVCIVTNARSDKWINTVKWLFPSFSKFIDKLHIPIIRTDQRNDPSSIKVFEYFRFWMDAKKKKFDQIVKQHCSIYNEYITNNINFISVGDTRFEEVATYNDVLKEKKPAKAPTILRWIDLLRSMKLKQLKKSIDEELNNYEINKNINDKLLLFLNDDLEEKQVLEKIDELKNSKMYTLVEMHTQNMNKLQEHFEEEIKKMFDTFEEDRKLLIQNRDNIVHNINLFYSRIEERDKLRKENLEKDENHTMNEIYKNYIAEKYIANYKYEKYNEEDNKIFDNLIIENKKILNEEYENYNIIEKKYEKNRKCLLSKEKEVHELEIKIDNWKIKLENEMKIYDIQTERLKNEKTQLLNHIRAIKLILQKLKHNDKQRLIDITTHSMKCINKLEENIALANKLINMDNLCRYK</sequence>
<comment type="subcellular location">
    <subcellularLocation>
        <location evidence="1">Cytoplasm</location>
        <location evidence="1">Cytoskeleton</location>
        <location evidence="1">Flagellum axoneme</location>
    </subcellularLocation>
</comment>
<organism evidence="6 7">
    <name type="scientific">Plasmodium falciparum NF135/5.C10</name>
    <dbReference type="NCBI Taxonomy" id="1036726"/>
    <lineage>
        <taxon>Eukaryota</taxon>
        <taxon>Sar</taxon>
        <taxon>Alveolata</taxon>
        <taxon>Apicomplexa</taxon>
        <taxon>Aconoidasida</taxon>
        <taxon>Haemosporida</taxon>
        <taxon>Plasmodiidae</taxon>
        <taxon>Plasmodium</taxon>
        <taxon>Plasmodium (Laverania)</taxon>
    </lineage>
</organism>
<accession>W4ILY5</accession>
<evidence type="ECO:0000256" key="1">
    <source>
        <dbReference type="ARBA" id="ARBA00004611"/>
    </source>
</evidence>
<protein>
    <submittedName>
        <fullName evidence="6">Uncharacterized protein</fullName>
    </submittedName>
</protein>
<dbReference type="PANTHER" id="PTHR21625:SF0">
    <property type="entry name" value="DYNEIN REGULATORY COMPLEX SUBUNIT 2"/>
    <property type="match status" value="1"/>
</dbReference>
<dbReference type="OrthoDB" id="420410at2759"/>
<dbReference type="GO" id="GO:0003352">
    <property type="term" value="P:regulation of cilium movement"/>
    <property type="evidence" value="ECO:0007669"/>
    <property type="project" value="TreeGrafter"/>
</dbReference>
<dbReference type="AlphaFoldDB" id="W4ILY5"/>
<name>W4ILY5_PLAFA</name>
<keyword evidence="2" id="KW-0282">Flagellum</keyword>
<keyword evidence="3" id="KW-0969">Cilium</keyword>